<evidence type="ECO:0000313" key="4">
    <source>
        <dbReference type="Proteomes" id="UP000239001"/>
    </source>
</evidence>
<protein>
    <submittedName>
        <fullName evidence="3">Uncharacterized protein</fullName>
    </submittedName>
</protein>
<proteinExistence type="predicted"/>
<reference evidence="3 4" key="1">
    <citation type="submission" date="2018-03" db="EMBL/GenBank/DDBJ databases">
        <title>The ancient ancestry and fast evolution of plastids.</title>
        <authorList>
            <person name="Moore K.R."/>
            <person name="Magnabosco C."/>
            <person name="Momper L."/>
            <person name="Gold D.A."/>
            <person name="Bosak T."/>
            <person name="Fournier G.P."/>
        </authorList>
    </citation>
    <scope>NUCLEOTIDE SEQUENCE [LARGE SCALE GENOMIC DNA]</scope>
    <source>
        <strain evidence="3 4">CCALA 016</strain>
    </source>
</reference>
<dbReference type="EMBL" id="PXOH01000015">
    <property type="protein sequence ID" value="PSF36143.1"/>
    <property type="molecule type" value="Genomic_DNA"/>
</dbReference>
<dbReference type="AlphaFoldDB" id="A0A2T1LWE2"/>
<feature type="region of interest" description="Disordered" evidence="1">
    <location>
        <begin position="302"/>
        <end position="341"/>
    </location>
</feature>
<feature type="transmembrane region" description="Helical" evidence="2">
    <location>
        <begin position="70"/>
        <end position="88"/>
    </location>
</feature>
<feature type="compositionally biased region" description="Low complexity" evidence="1">
    <location>
        <begin position="302"/>
        <end position="327"/>
    </location>
</feature>
<evidence type="ECO:0000256" key="2">
    <source>
        <dbReference type="SAM" id="Phobius"/>
    </source>
</evidence>
<feature type="compositionally biased region" description="Polar residues" evidence="1">
    <location>
        <begin position="332"/>
        <end position="341"/>
    </location>
</feature>
<dbReference type="RefSeq" id="WP_106457537.1">
    <property type="nucleotide sequence ID" value="NZ_PXOH01000015.1"/>
</dbReference>
<dbReference type="Proteomes" id="UP000239001">
    <property type="component" value="Unassembled WGS sequence"/>
</dbReference>
<keyword evidence="4" id="KW-1185">Reference proteome</keyword>
<keyword evidence="2" id="KW-0472">Membrane</keyword>
<name>A0A2T1LWE2_9CHRO</name>
<comment type="caution">
    <text evidence="3">The sequence shown here is derived from an EMBL/GenBank/DDBJ whole genome shotgun (WGS) entry which is preliminary data.</text>
</comment>
<keyword evidence="2" id="KW-1133">Transmembrane helix</keyword>
<feature type="compositionally biased region" description="Polar residues" evidence="1">
    <location>
        <begin position="226"/>
        <end position="235"/>
    </location>
</feature>
<organism evidence="3 4">
    <name type="scientific">Aphanothece hegewaldii CCALA 016</name>
    <dbReference type="NCBI Taxonomy" id="2107694"/>
    <lineage>
        <taxon>Bacteria</taxon>
        <taxon>Bacillati</taxon>
        <taxon>Cyanobacteriota</taxon>
        <taxon>Cyanophyceae</taxon>
        <taxon>Oscillatoriophycideae</taxon>
        <taxon>Chroococcales</taxon>
        <taxon>Aphanothecaceae</taxon>
        <taxon>Aphanothece</taxon>
    </lineage>
</organism>
<reference evidence="3 4" key="2">
    <citation type="submission" date="2018-03" db="EMBL/GenBank/DDBJ databases">
        <authorList>
            <person name="Keele B.F."/>
        </authorList>
    </citation>
    <scope>NUCLEOTIDE SEQUENCE [LARGE SCALE GENOMIC DNA]</scope>
    <source>
        <strain evidence="3 4">CCALA 016</strain>
    </source>
</reference>
<evidence type="ECO:0000313" key="3">
    <source>
        <dbReference type="EMBL" id="PSF36143.1"/>
    </source>
</evidence>
<feature type="region of interest" description="Disordered" evidence="1">
    <location>
        <begin position="214"/>
        <end position="235"/>
    </location>
</feature>
<keyword evidence="2" id="KW-0812">Transmembrane</keyword>
<sequence>MSNSLPEDYKSHYSTSSDSRDEIVSISIVHQSQEINHLDVYDDDEAYATFVPNPSSSYASDRPLWLESLLTPWGFGSILLILLANSLLSWAKWADSYTTTTQPPVLPITTSETAKNNHSAESSIKKLSVLSSNSLSTATPPAQPVINTIVQPTIQPQQISIPQRKSVVTSVKPKTDLKSALLPPSIEPQFVEVKATSTPTSPTVLIKTPAKKPITPKASPAVAQVAPTNTNDPETFTTISEETLQELRSLAEDKRIPFVQKVKAQRQAFQNRQNLNQILNNMTPQPATQPSIQPATQLPIQPQTQLQTQSQPAIQPQPQTIPNTLIIDGRTGVNNTTQTQQ</sequence>
<gene>
    <name evidence="3" type="ORF">C7H19_14185</name>
</gene>
<accession>A0A2T1LWE2</accession>
<evidence type="ECO:0000256" key="1">
    <source>
        <dbReference type="SAM" id="MobiDB-lite"/>
    </source>
</evidence>